<name>A0A7K1XSC5_9SPHI</name>
<dbReference type="EMBL" id="WVHS01000001">
    <property type="protein sequence ID" value="MXV13911.1"/>
    <property type="molecule type" value="Genomic_DNA"/>
</dbReference>
<dbReference type="AlphaFoldDB" id="A0A7K1XSC5"/>
<proteinExistence type="predicted"/>
<feature type="signal peptide" evidence="1">
    <location>
        <begin position="1"/>
        <end position="27"/>
    </location>
</feature>
<evidence type="ECO:0000313" key="2">
    <source>
        <dbReference type="EMBL" id="MXV13911.1"/>
    </source>
</evidence>
<dbReference type="RefSeq" id="WP_160904933.1">
    <property type="nucleotide sequence ID" value="NZ_WVHS01000001.1"/>
</dbReference>
<gene>
    <name evidence="2" type="ORF">GS398_01245</name>
</gene>
<comment type="caution">
    <text evidence="2">The sequence shown here is derived from an EMBL/GenBank/DDBJ whole genome shotgun (WGS) entry which is preliminary data.</text>
</comment>
<dbReference type="PROSITE" id="PS51257">
    <property type="entry name" value="PROKAR_LIPOPROTEIN"/>
    <property type="match status" value="1"/>
</dbReference>
<feature type="chain" id="PRO_5029455045" description="Lipoprotein" evidence="1">
    <location>
        <begin position="28"/>
        <end position="172"/>
    </location>
</feature>
<keyword evidence="3" id="KW-1185">Reference proteome</keyword>
<organism evidence="2 3">
    <name type="scientific">Hufsiella ginkgonis</name>
    <dbReference type="NCBI Taxonomy" id="2695274"/>
    <lineage>
        <taxon>Bacteria</taxon>
        <taxon>Pseudomonadati</taxon>
        <taxon>Bacteroidota</taxon>
        <taxon>Sphingobacteriia</taxon>
        <taxon>Sphingobacteriales</taxon>
        <taxon>Sphingobacteriaceae</taxon>
        <taxon>Hufsiella</taxon>
    </lineage>
</organism>
<dbReference type="Proteomes" id="UP000451233">
    <property type="component" value="Unassembled WGS sequence"/>
</dbReference>
<protein>
    <recommendedName>
        <fullName evidence="4">Lipoprotein</fullName>
    </recommendedName>
</protein>
<accession>A0A7K1XSC5</accession>
<evidence type="ECO:0008006" key="4">
    <source>
        <dbReference type="Google" id="ProtNLM"/>
    </source>
</evidence>
<reference evidence="2 3" key="1">
    <citation type="submission" date="2019-11" db="EMBL/GenBank/DDBJ databases">
        <title>Pedobacter sp. HMF7056 Genome sequencing and assembly.</title>
        <authorList>
            <person name="Kang H."/>
            <person name="Kim H."/>
            <person name="Joh K."/>
        </authorList>
    </citation>
    <scope>NUCLEOTIDE SEQUENCE [LARGE SCALE GENOMIC DNA]</scope>
    <source>
        <strain evidence="2 3">HMF7056</strain>
    </source>
</reference>
<sequence length="172" mass="19666">MKTALNHVNFYALIFVFASCLCSCNLALTNGHLGASKDINDAKKREVFVCEYTSPTNPYRINDTLSIPVRSAWLEHQWRYKGLFSEKSQIEDNGYQLIVISDNKNLKGLYETWTIGLTSESYFRPAANDAMITDFETLPSDSVLTWKVQQGRYLSKSYSKNVIGKFELRKVN</sequence>
<keyword evidence="1" id="KW-0732">Signal</keyword>
<evidence type="ECO:0000256" key="1">
    <source>
        <dbReference type="SAM" id="SignalP"/>
    </source>
</evidence>
<evidence type="ECO:0000313" key="3">
    <source>
        <dbReference type="Proteomes" id="UP000451233"/>
    </source>
</evidence>